<evidence type="ECO:0000256" key="5">
    <source>
        <dbReference type="ARBA" id="ARBA00023136"/>
    </source>
</evidence>
<accession>A0A1E1IR97</accession>
<reference evidence="9" key="1">
    <citation type="submission" date="2012-08" db="EMBL/GenBank/DDBJ databases">
        <title>Comparative genomics of metastatic and non-metastatic Leishmania guyanensis provides insights into polygenic factors involved in Leishmania RNA virus infection.</title>
        <authorList>
            <person name="Smith D."/>
            <person name="Hertz-Fowler C."/>
            <person name="Martin R."/>
            <person name="Dickens N."/>
            <person name="Fasel N."/>
            <person name="Falquet L."/>
            <person name="Beverley S."/>
            <person name="Zangger H."/>
            <person name="Calderon-Copete S."/>
            <person name="Mottram J."/>
            <person name="Xenarios I."/>
        </authorList>
    </citation>
    <scope>NUCLEOTIDE SEQUENCE</scope>
    <source>
        <strain evidence="9">MHOM/BR/75/M4147/SSU:IR2SAT-LUC</strain>
    </source>
</reference>
<proteinExistence type="predicted"/>
<dbReference type="Pfam" id="PF13515">
    <property type="entry name" value="FUSC_2"/>
    <property type="match status" value="1"/>
</dbReference>
<comment type="subcellular location">
    <subcellularLocation>
        <location evidence="1">Cell membrane</location>
        <topology evidence="1">Multi-pass membrane protein</topology>
    </subcellularLocation>
</comment>
<evidence type="ECO:0000256" key="1">
    <source>
        <dbReference type="ARBA" id="ARBA00004651"/>
    </source>
</evidence>
<feature type="compositionally biased region" description="Basic residues" evidence="6">
    <location>
        <begin position="32"/>
        <end position="43"/>
    </location>
</feature>
<feature type="compositionally biased region" description="Acidic residues" evidence="6">
    <location>
        <begin position="1098"/>
        <end position="1107"/>
    </location>
</feature>
<feature type="transmembrane region" description="Helical" evidence="7">
    <location>
        <begin position="424"/>
        <end position="441"/>
    </location>
</feature>
<feature type="transmembrane region" description="Helical" evidence="7">
    <location>
        <begin position="474"/>
        <end position="494"/>
    </location>
</feature>
<evidence type="ECO:0000256" key="3">
    <source>
        <dbReference type="ARBA" id="ARBA00022692"/>
    </source>
</evidence>
<feature type="region of interest" description="Disordered" evidence="6">
    <location>
        <begin position="1378"/>
        <end position="1397"/>
    </location>
</feature>
<feature type="region of interest" description="Disordered" evidence="6">
    <location>
        <begin position="1453"/>
        <end position="1482"/>
    </location>
</feature>
<evidence type="ECO:0000256" key="6">
    <source>
        <dbReference type="SAM" id="MobiDB-lite"/>
    </source>
</evidence>
<feature type="compositionally biased region" description="Basic and acidic residues" evidence="6">
    <location>
        <begin position="1649"/>
        <end position="1660"/>
    </location>
</feature>
<evidence type="ECO:0000259" key="8">
    <source>
        <dbReference type="Pfam" id="PF13515"/>
    </source>
</evidence>
<feature type="region of interest" description="Disordered" evidence="6">
    <location>
        <begin position="1634"/>
        <end position="1670"/>
    </location>
</feature>
<feature type="compositionally biased region" description="Gly residues" evidence="6">
    <location>
        <begin position="258"/>
        <end position="272"/>
    </location>
</feature>
<feature type="region of interest" description="Disordered" evidence="6">
    <location>
        <begin position="1557"/>
        <end position="1618"/>
    </location>
</feature>
<keyword evidence="5 7" id="KW-0472">Membrane</keyword>
<protein>
    <recommendedName>
        <fullName evidence="8">Integral membrane bound transporter domain-containing protein</fullName>
    </recommendedName>
</protein>
<keyword evidence="2" id="KW-1003">Cell membrane</keyword>
<sequence>MSAAMPQGAKSATSTHPTRGPRVGECSGSLHGGRRHVHARAHLRSTSGCSGESLETPGIGTPSAPFAAEFPRGTNSTSTVEDSPRTEEAKALSAYQEQPPVSVASKPAKLRVQDGAATASPSSVTPEAAAAAAKMLLNPEAQRRMVAAGTSNPLHVWGQEMAFFKSHFFSPQRHRSSGAVKRQGDESAGATEMPKGPTRAGDDLWPPRSAEAPDGQSVAAAAATASEGTLHTFGGEAPFSSRACRGADESDDDPHGKPQGGKGAPGSGAGGGKGERLLPTSYASEPVMQPGGAKTDTWASLAVLRMRNMNALRAYSWDQRVFLPRSEGLAGAVFELLASPRIWEKVDWAVRGSAIAILPTLIVCLEPTTSHIFPMPTSVVFLAYWTTQPTFGAGLRDTFTVLKAFIISLALLCIVVATQPSPKWLAILILFFSLSVGTFAAQQLRVMIAYCFASLMMQYIAHPEATGYKYIGDFYLTLFIGQGFAVGALVFPYIRWSSENARRYLIVMGDAISLSLHGACCSLWVEGSLLERQLNIVRLRQLRQTIEASTEKAQKGLSEMGYEPHSGVYITQVQTRMTFLKNVFNIVQSMTLVIEQVAANPTLIETPMCRAFGERIRGELGVAAAAMDAMLLRIVNLDDLVSAADMVAFRAAKARYEDAVSSVRDEVILSNEDYRTDNSDILLGFFLFSVEELMEFISGFQDAAQSRNNLWYFLTFPLRDLQSLWSAFVELHSAVTRRHSITRRLKEGIKLSFSVALAAFFQTYVLNNSSTNPIIGVETIAFLYRSTGGDSFKYGQGRLLGTVLGCLTGLVGVHLANGSRPVLYVCTLVLTFIGSYVQSSPDDGPIGTGMSTGVISVVLQYTNKDGAIVRIQQNCFAVIIYFIVTSLMWPVRCQTKVRTGFDGSMRMGREVTDRLLRNLDLPHSATAVSSDTMALLEEMQKKVGQQLQNLSGARWEPTMDSAEFPEMAWRMLVSAQRKLVVTLLMMRHAYTTFMSSTIAEEPAGSPGKNGGASGGAAAASTNISVHWVVLHRISPYTRQLSLLLYEAMEVYLLLMSKVTFVPTLELTRLRLGMMQCYDRIVAVYIEAIQHELRYSDGDDFDDDDDDNATGTAAKQSGAVRQAATATAGAHIPVFTPSGLIVDAEAQENKSFLESTTAARSHTDLRARRPRRKLSQSTNSQQQRKSGSRGGRISYKLTLAERQRLRDYVLGEHTAGNLNASFFASAVSMSAGREADGVSAALRNMDPGANFANNSMFNMNGTFFDRNASMFDPVLLRNAGIVVHEPVHEEPMREQGEGSTSDGLSTHPAMRRSSCRPDLHSLHSSIVEAGGTVVIDVPSTVTAAVTPPVIPVGFNRSLMAERPLGAAVSALPSLRHSFSSAVSPDHDGQGQQQRHQLSRSALLPSLPSAPPVAAAPATSKARKVARRPSVLQHYIVGPTSAAVVARSPSVPRAAANAQSVGDSGPLGSNAGGEAADQPVPSHGAMLSNNSMFMGTVTGDSRVTSGDVFALGRATRANLRPGLGLMGAPRGADRHHVAGDSASHDAATSELSVAYTAVPARDSEGSCSQHEGGTATEASPHRARKVTLSPPTGITTATLRDDGAASTATVPRGEGVQGERNTALVSSLKCLFSGAPGKAAATDNGGSTETAEGHVRAEERRGTLLSDTGDGEDAWEGGCKTLGTALSGRSNHLGSAAATRAYYTPFSQLSATLPIPTPAAVGGDATTDERAAGGGTSPLPSNLDINGSFNGVGPVVPAALRAYVEGLAAHQQQQAPLPPALLGNTSYINLSNNLPAISQRPLSGGTTADSEDSVRAGAAVSPLPVAARSALSRGGARATSISVVAGVAPLPAVAGTSSPEDLCLRSFGLSNNTEGIVNLLRSFGGTQSFSPALLRLLRPDGEAGSEGTEDEYVLTNSDIHSLEAFLFGMRALITHVEEIERYLLEVVHGMEMAKKL</sequence>
<feature type="transmembrane region" description="Helical" evidence="7">
    <location>
        <begin position="874"/>
        <end position="891"/>
    </location>
</feature>
<keyword evidence="3 7" id="KW-0812">Transmembrane</keyword>
<feature type="transmembrane region" description="Helical" evidence="7">
    <location>
        <begin position="748"/>
        <end position="766"/>
    </location>
</feature>
<dbReference type="PANTHER" id="PTHR30509">
    <property type="entry name" value="P-HYDROXYBENZOIC ACID EFFLUX PUMP SUBUNIT-RELATED"/>
    <property type="match status" value="1"/>
</dbReference>
<feature type="region of interest" description="Disordered" evidence="6">
    <location>
        <begin position="1288"/>
        <end position="1315"/>
    </location>
</feature>
<dbReference type="GO" id="GO:0005886">
    <property type="term" value="C:plasma membrane"/>
    <property type="evidence" value="ECO:0007669"/>
    <property type="project" value="UniProtKB-SubCell"/>
</dbReference>
<evidence type="ECO:0000313" key="9">
    <source>
        <dbReference type="EMBL" id="CCM13768.1"/>
    </source>
</evidence>
<feature type="compositionally biased region" description="Basic and acidic residues" evidence="6">
    <location>
        <begin position="245"/>
        <end position="256"/>
    </location>
</feature>
<feature type="compositionally biased region" description="Polar residues" evidence="6">
    <location>
        <begin position="1587"/>
        <end position="1596"/>
    </location>
</feature>
<dbReference type="PANTHER" id="PTHR30509:SF9">
    <property type="entry name" value="MULTIDRUG RESISTANCE PROTEIN MDTO"/>
    <property type="match status" value="1"/>
</dbReference>
<organism evidence="9">
    <name type="scientific">Leishmania guyanensis</name>
    <dbReference type="NCBI Taxonomy" id="5670"/>
    <lineage>
        <taxon>Eukaryota</taxon>
        <taxon>Discoba</taxon>
        <taxon>Euglenozoa</taxon>
        <taxon>Kinetoplastea</taxon>
        <taxon>Metakinetoplastina</taxon>
        <taxon>Trypanosomatida</taxon>
        <taxon>Trypanosomatidae</taxon>
        <taxon>Leishmaniinae</taxon>
        <taxon>Leishmania</taxon>
        <taxon>Leishmania guyanensis species complex</taxon>
    </lineage>
</organism>
<feature type="region of interest" description="Disordered" evidence="6">
    <location>
        <begin position="1098"/>
        <end position="1118"/>
    </location>
</feature>
<dbReference type="EMBL" id="CALQ01000366">
    <property type="protein sequence ID" value="CCM13768.1"/>
    <property type="molecule type" value="Genomic_DNA"/>
</dbReference>
<gene>
    <name evidence="9" type="primary">LgM4147LRVhigh.12.00430.00570</name>
    <name evidence="9" type="ORF">BN36_1212790</name>
</gene>
<dbReference type="InterPro" id="IPR049453">
    <property type="entry name" value="Memb_transporter_dom"/>
</dbReference>
<feature type="domain" description="Integral membrane bound transporter" evidence="8">
    <location>
        <begin position="760"/>
        <end position="884"/>
    </location>
</feature>
<evidence type="ECO:0000256" key="2">
    <source>
        <dbReference type="ARBA" id="ARBA00022475"/>
    </source>
</evidence>
<name>A0A1E1IR97_LEIGU</name>
<feature type="transmembrane region" description="Helical" evidence="7">
    <location>
        <begin position="797"/>
        <end position="815"/>
    </location>
</feature>
<feature type="region of interest" description="Disordered" evidence="6">
    <location>
        <begin position="1"/>
        <end position="82"/>
    </location>
</feature>
<feature type="region of interest" description="Disordered" evidence="6">
    <location>
        <begin position="171"/>
        <end position="278"/>
    </location>
</feature>
<feature type="region of interest" description="Disordered" evidence="6">
    <location>
        <begin position="1151"/>
        <end position="1193"/>
    </location>
</feature>
<feature type="transmembrane region" description="Helical" evidence="7">
    <location>
        <begin position="399"/>
        <end position="418"/>
    </location>
</feature>
<feature type="compositionally biased region" description="Low complexity" evidence="6">
    <location>
        <begin position="1388"/>
        <end position="1397"/>
    </location>
</feature>
<feature type="transmembrane region" description="Helical" evidence="7">
    <location>
        <begin position="822"/>
        <end position="838"/>
    </location>
</feature>
<feature type="compositionally biased region" description="Polar residues" evidence="6">
    <location>
        <begin position="1174"/>
        <end position="1184"/>
    </location>
</feature>
<evidence type="ECO:0000256" key="4">
    <source>
        <dbReference type="ARBA" id="ARBA00022989"/>
    </source>
</evidence>
<keyword evidence="4 7" id="KW-1133">Transmembrane helix</keyword>
<evidence type="ECO:0000256" key="7">
    <source>
        <dbReference type="SAM" id="Phobius"/>
    </source>
</evidence>